<dbReference type="PROSITE" id="PS01124">
    <property type="entry name" value="HTH_ARAC_FAMILY_2"/>
    <property type="match status" value="1"/>
</dbReference>
<evidence type="ECO:0000256" key="6">
    <source>
        <dbReference type="ARBA" id="ARBA00023163"/>
    </source>
</evidence>
<feature type="signal peptide" evidence="9">
    <location>
        <begin position="1"/>
        <end position="30"/>
    </location>
</feature>
<dbReference type="PRINTS" id="PR00344">
    <property type="entry name" value="BCTRLSENSOR"/>
</dbReference>
<dbReference type="PANTHER" id="PTHR43547:SF2">
    <property type="entry name" value="HYBRID SIGNAL TRANSDUCTION HISTIDINE KINASE C"/>
    <property type="match status" value="1"/>
</dbReference>
<dbReference type="PROSITE" id="PS00041">
    <property type="entry name" value="HTH_ARAC_FAMILY_1"/>
    <property type="match status" value="1"/>
</dbReference>
<dbReference type="InterPro" id="IPR004358">
    <property type="entry name" value="Sig_transdc_His_kin-like_C"/>
</dbReference>
<keyword evidence="5" id="KW-0238">DNA-binding</keyword>
<evidence type="ECO:0000259" key="11">
    <source>
        <dbReference type="PROSITE" id="PS50109"/>
    </source>
</evidence>
<dbReference type="InterPro" id="IPR001789">
    <property type="entry name" value="Sig_transdc_resp-reg_receiver"/>
</dbReference>
<dbReference type="PROSITE" id="PS50110">
    <property type="entry name" value="RESPONSE_REGULATORY"/>
    <property type="match status" value="1"/>
</dbReference>
<keyword evidence="9" id="KW-0732">Signal</keyword>
<evidence type="ECO:0000313" key="13">
    <source>
        <dbReference type="EMBL" id="MST84016.1"/>
    </source>
</evidence>
<keyword evidence="8" id="KW-1133">Transmembrane helix</keyword>
<dbReference type="Pfam" id="PF00072">
    <property type="entry name" value="Response_reg"/>
    <property type="match status" value="1"/>
</dbReference>
<dbReference type="InterPro" id="IPR018062">
    <property type="entry name" value="HTH_AraC-typ_CS"/>
</dbReference>
<dbReference type="InterPro" id="IPR003594">
    <property type="entry name" value="HATPase_dom"/>
</dbReference>
<dbReference type="Gene3D" id="1.10.287.130">
    <property type="match status" value="1"/>
</dbReference>
<sequence>MMMMRRIALICFVLFFAAFLPKSPSLCAFADPDLSAGTDLKLGGVLYTGKQLSSSAVKAVCQDRYGFVWIGTDYGLNRFDGYSFSLFQHHRNDIHSIGNNEICDMLSDSKGRLWVGTNKNLSRYDIATNRFDNVSFPKNIQPRVSDLAEAKNGDIYIATSGYGVFVIRNGSDKIKEATRLNHLVRDKMLGRLCFDRQGNLWMVGRNNVFYRVVLKNGHIAGVNRWKLPQGEVCQFAVDCDGTILLVFKHTLMSYKGNRFVDAGYRLSDQIRNAGLACARLSPGGQLYVGTEQGVYRVSRNAAPQPLSFIHGRFNLRTAPVHALDFDKNGNLWVRCFRIGLLLLNDYPMPFQVWSFMAQNPVIDVSLSSVAATDDGGMWCTVWGNALYRFNHQGIVTQHVDGISDASIVYHGSDGRYWVGRSDGLYELNPVAGRLSLVLKYAGLKGVMCDDGLGTLFFSVMGQGVVSYNTRTKASHHYLSSDKGPLGHLCNDWVNSMVVDRNQCLWMATADGVCCLDLRTGSFHPFGWNHLLPELVTGTLCVTPEDDIVIGTEAGLYLYDRVARRARLYPGSEMLQDQKICAIESDMWGDLWGSTPAGLWQYDHRLRRFISYGTGYGQITGEYLGNVSFHSSDGMMGFGFDGGLTVFYPQKVKKIKNRQGRVRLTGALIDDVWHLPKNRQIDMYPRNHTLTLTFSLLDYRDAAGVIYEYRIKDGSWHTNVTGDNTIRFNSLGTGTYPVEVRAVYGGSTLPGVCQINVVVHAPWYASTLAYCVYFLLLCLLAYYLWHLYWHRKQHQFDEAKMRFLINAMHDVRSPLTLIVNPLQNLLSAETDPSKLNLLQVIDRNTKRISQLVNQILDKRKLDKEALQIHCQETSLVKLITGTCKLYEYEAQQRGMHFTFEHEQDVRVWIDRMNIDKVIGNLLSNAFKYTDDGGEIRIVLSSTDTNAVIQVLDNGIGVGDESTAKHLFDRFNQGVNNTNLKIQGTGIGLDLCRSVVALHHGTIEASNRTDVAHGACFTVTLPLGKDHLMPEEIIDSKALQDKGVTGASRPKSNVQVLLVDDDEELTRYVAMELGDEYYVTVAGNGREAMKKLLMMPGHYDIVVSDVSMPEMDGITLLERIKENPHLSALPVILLSSKNAVDDRVTGLRHGADAYLSKPFNMEELRLTIDNLINTLRRVKGKVTTEPQIEKMIGQEEIKGNNEVLMERIVNCIHDHLSDPEYNVETLAEEIGLSRAQLHRKMKEMTGIATGKFIRDIRMKEAVHLLDLGTINISQIAYRVGFNDQNHFSQVFKRYYGVSPKVYREEKNK</sequence>
<dbReference type="SUPFAM" id="SSF47384">
    <property type="entry name" value="Homodimeric domain of signal transducing histidine kinase"/>
    <property type="match status" value="1"/>
</dbReference>
<proteinExistence type="predicted"/>
<dbReference type="Gene3D" id="2.130.10.10">
    <property type="entry name" value="YVTN repeat-like/Quinoprotein amine dehydrogenase"/>
    <property type="match status" value="3"/>
</dbReference>
<dbReference type="InterPro" id="IPR013783">
    <property type="entry name" value="Ig-like_fold"/>
</dbReference>
<dbReference type="Pfam" id="PF07494">
    <property type="entry name" value="Reg_prop"/>
    <property type="match status" value="2"/>
</dbReference>
<dbReference type="SUPFAM" id="SSF46689">
    <property type="entry name" value="Homeodomain-like"/>
    <property type="match status" value="1"/>
</dbReference>
<dbReference type="InterPro" id="IPR011110">
    <property type="entry name" value="Reg_prop"/>
</dbReference>
<dbReference type="Gene3D" id="2.60.40.10">
    <property type="entry name" value="Immunoglobulins"/>
    <property type="match status" value="1"/>
</dbReference>
<feature type="transmembrane region" description="Helical" evidence="8">
    <location>
        <begin position="762"/>
        <end position="784"/>
    </location>
</feature>
<evidence type="ECO:0000313" key="14">
    <source>
        <dbReference type="Proteomes" id="UP000438914"/>
    </source>
</evidence>
<dbReference type="SMART" id="SM00387">
    <property type="entry name" value="HATPase_c"/>
    <property type="match status" value="1"/>
</dbReference>
<dbReference type="InterPro" id="IPR036890">
    <property type="entry name" value="HATPase_C_sf"/>
</dbReference>
<keyword evidence="4" id="KW-0805">Transcription regulation</keyword>
<gene>
    <name evidence="13" type="ORF">FYJ73_04930</name>
</gene>
<dbReference type="CDD" id="cd17574">
    <property type="entry name" value="REC_OmpR"/>
    <property type="match status" value="1"/>
</dbReference>
<keyword evidence="3 7" id="KW-0597">Phosphoprotein</keyword>
<dbReference type="InterPro" id="IPR003661">
    <property type="entry name" value="HisK_dim/P_dom"/>
</dbReference>
<dbReference type="CDD" id="cd00082">
    <property type="entry name" value="HisKA"/>
    <property type="match status" value="1"/>
</dbReference>
<dbReference type="SMART" id="SM00448">
    <property type="entry name" value="REC"/>
    <property type="match status" value="1"/>
</dbReference>
<dbReference type="Pfam" id="PF12833">
    <property type="entry name" value="HTH_18"/>
    <property type="match status" value="1"/>
</dbReference>
<evidence type="ECO:0000256" key="2">
    <source>
        <dbReference type="ARBA" id="ARBA00012438"/>
    </source>
</evidence>
<keyword evidence="6" id="KW-0804">Transcription</keyword>
<keyword evidence="8" id="KW-0812">Transmembrane</keyword>
<dbReference type="Proteomes" id="UP000438914">
    <property type="component" value="Unassembled WGS sequence"/>
</dbReference>
<evidence type="ECO:0000256" key="1">
    <source>
        <dbReference type="ARBA" id="ARBA00000085"/>
    </source>
</evidence>
<comment type="caution">
    <text evidence="13">The sequence shown here is derived from an EMBL/GenBank/DDBJ whole genome shotgun (WGS) entry which is preliminary data.</text>
</comment>
<dbReference type="SMART" id="SM00388">
    <property type="entry name" value="HisKA"/>
    <property type="match status" value="1"/>
</dbReference>
<dbReference type="InterPro" id="IPR015943">
    <property type="entry name" value="WD40/YVTN_repeat-like_dom_sf"/>
</dbReference>
<dbReference type="Gene3D" id="3.40.50.2300">
    <property type="match status" value="1"/>
</dbReference>
<dbReference type="EMBL" id="VUNG01000008">
    <property type="protein sequence ID" value="MST84016.1"/>
    <property type="molecule type" value="Genomic_DNA"/>
</dbReference>
<protein>
    <recommendedName>
        <fullName evidence="2">histidine kinase</fullName>
        <ecNumber evidence="2">2.7.13.3</ecNumber>
    </recommendedName>
</protein>
<dbReference type="PANTHER" id="PTHR43547">
    <property type="entry name" value="TWO-COMPONENT HISTIDINE KINASE"/>
    <property type="match status" value="1"/>
</dbReference>
<dbReference type="SUPFAM" id="SSF52172">
    <property type="entry name" value="CheY-like"/>
    <property type="match status" value="1"/>
</dbReference>
<dbReference type="Pfam" id="PF00512">
    <property type="entry name" value="HisKA"/>
    <property type="match status" value="1"/>
</dbReference>
<dbReference type="Gene3D" id="1.10.10.60">
    <property type="entry name" value="Homeodomain-like"/>
    <property type="match status" value="1"/>
</dbReference>
<evidence type="ECO:0000256" key="7">
    <source>
        <dbReference type="PROSITE-ProRule" id="PRU00169"/>
    </source>
</evidence>
<dbReference type="SMART" id="SM00342">
    <property type="entry name" value="HTH_ARAC"/>
    <property type="match status" value="1"/>
</dbReference>
<accession>A0A7K0KDL0</accession>
<dbReference type="InterPro" id="IPR036097">
    <property type="entry name" value="HisK_dim/P_sf"/>
</dbReference>
<feature type="domain" description="Histidine kinase" evidence="11">
    <location>
        <begin position="805"/>
        <end position="1023"/>
    </location>
</feature>
<dbReference type="Pfam" id="PF02518">
    <property type="entry name" value="HATPase_c"/>
    <property type="match status" value="1"/>
</dbReference>
<dbReference type="SUPFAM" id="SSF55874">
    <property type="entry name" value="ATPase domain of HSP90 chaperone/DNA topoisomerase II/histidine kinase"/>
    <property type="match status" value="1"/>
</dbReference>
<dbReference type="EC" id="2.7.13.3" evidence="2"/>
<dbReference type="InterPro" id="IPR009057">
    <property type="entry name" value="Homeodomain-like_sf"/>
</dbReference>
<evidence type="ECO:0000256" key="9">
    <source>
        <dbReference type="SAM" id="SignalP"/>
    </source>
</evidence>
<feature type="modified residue" description="4-aspartylphosphate" evidence="7">
    <location>
        <position position="1103"/>
    </location>
</feature>
<keyword evidence="14" id="KW-1185">Reference proteome</keyword>
<feature type="domain" description="Response regulatory" evidence="12">
    <location>
        <begin position="1053"/>
        <end position="1170"/>
    </location>
</feature>
<keyword evidence="8" id="KW-0472">Membrane</keyword>
<evidence type="ECO:0000259" key="10">
    <source>
        <dbReference type="PROSITE" id="PS01124"/>
    </source>
</evidence>
<dbReference type="GO" id="GO:0043565">
    <property type="term" value="F:sequence-specific DNA binding"/>
    <property type="evidence" value="ECO:0007669"/>
    <property type="project" value="InterPro"/>
</dbReference>
<dbReference type="InterPro" id="IPR018060">
    <property type="entry name" value="HTH_AraC"/>
</dbReference>
<dbReference type="SUPFAM" id="SSF63829">
    <property type="entry name" value="Calcium-dependent phosphotriesterase"/>
    <property type="match status" value="3"/>
</dbReference>
<organism evidence="13 14">
    <name type="scientific">Hallella mizrahii</name>
    <dbReference type="NCBI Taxonomy" id="2606637"/>
    <lineage>
        <taxon>Bacteria</taxon>
        <taxon>Pseudomonadati</taxon>
        <taxon>Bacteroidota</taxon>
        <taxon>Bacteroidia</taxon>
        <taxon>Bacteroidales</taxon>
        <taxon>Prevotellaceae</taxon>
        <taxon>Hallella</taxon>
    </lineage>
</organism>
<feature type="domain" description="HTH araC/xylS-type" evidence="10">
    <location>
        <begin position="1204"/>
        <end position="1303"/>
    </location>
</feature>
<evidence type="ECO:0000256" key="4">
    <source>
        <dbReference type="ARBA" id="ARBA00023015"/>
    </source>
</evidence>
<dbReference type="GO" id="GO:0003700">
    <property type="term" value="F:DNA-binding transcription factor activity"/>
    <property type="evidence" value="ECO:0007669"/>
    <property type="project" value="InterPro"/>
</dbReference>
<dbReference type="Gene3D" id="3.30.565.10">
    <property type="entry name" value="Histidine kinase-like ATPase, C-terminal domain"/>
    <property type="match status" value="1"/>
</dbReference>
<evidence type="ECO:0000259" key="12">
    <source>
        <dbReference type="PROSITE" id="PS50110"/>
    </source>
</evidence>
<dbReference type="PROSITE" id="PS50109">
    <property type="entry name" value="HIS_KIN"/>
    <property type="match status" value="1"/>
</dbReference>
<name>A0A7K0KDL0_9BACT</name>
<dbReference type="GO" id="GO:0000155">
    <property type="term" value="F:phosphorelay sensor kinase activity"/>
    <property type="evidence" value="ECO:0007669"/>
    <property type="project" value="InterPro"/>
</dbReference>
<comment type="catalytic activity">
    <reaction evidence="1">
        <text>ATP + protein L-histidine = ADP + protein N-phospho-L-histidine.</text>
        <dbReference type="EC" id="2.7.13.3"/>
    </reaction>
</comment>
<evidence type="ECO:0000256" key="8">
    <source>
        <dbReference type="SAM" id="Phobius"/>
    </source>
</evidence>
<evidence type="ECO:0000256" key="5">
    <source>
        <dbReference type="ARBA" id="ARBA00023125"/>
    </source>
</evidence>
<dbReference type="InterPro" id="IPR005467">
    <property type="entry name" value="His_kinase_dom"/>
</dbReference>
<dbReference type="InterPro" id="IPR011006">
    <property type="entry name" value="CheY-like_superfamily"/>
</dbReference>
<evidence type="ECO:0000256" key="3">
    <source>
        <dbReference type="ARBA" id="ARBA00022553"/>
    </source>
</evidence>
<reference evidence="13 14" key="1">
    <citation type="submission" date="2019-08" db="EMBL/GenBank/DDBJ databases">
        <title>In-depth cultivation of the pig gut microbiome towards novel bacterial diversity and tailored functional studies.</title>
        <authorList>
            <person name="Wylensek D."/>
            <person name="Hitch T.C.A."/>
            <person name="Clavel T."/>
        </authorList>
    </citation>
    <scope>NUCLEOTIDE SEQUENCE [LARGE SCALE GENOMIC DNA]</scope>
    <source>
        <strain evidence="13 14">LKV-178-WT-2A</strain>
    </source>
</reference>
<feature type="chain" id="PRO_5029678202" description="histidine kinase" evidence="9">
    <location>
        <begin position="31"/>
        <end position="1306"/>
    </location>
</feature>